<dbReference type="Pfam" id="PF13193">
    <property type="entry name" value="AMP-binding_C"/>
    <property type="match status" value="1"/>
</dbReference>
<keyword evidence="4" id="KW-1185">Reference proteome</keyword>
<feature type="domain" description="AMP-binding enzyme C-terminal" evidence="2">
    <location>
        <begin position="464"/>
        <end position="540"/>
    </location>
</feature>
<dbReference type="Proteomes" id="UP001183410">
    <property type="component" value="Unassembled WGS sequence"/>
</dbReference>
<dbReference type="InterPro" id="IPR000873">
    <property type="entry name" value="AMP-dep_synth/lig_dom"/>
</dbReference>
<dbReference type="InterPro" id="IPR025110">
    <property type="entry name" value="AMP-bd_C"/>
</dbReference>
<dbReference type="InterPro" id="IPR050237">
    <property type="entry name" value="ATP-dep_AMP-bd_enzyme"/>
</dbReference>
<dbReference type="Pfam" id="PF00501">
    <property type="entry name" value="AMP-binding"/>
    <property type="match status" value="1"/>
</dbReference>
<evidence type="ECO:0000259" key="2">
    <source>
        <dbReference type="Pfam" id="PF13193"/>
    </source>
</evidence>
<feature type="domain" description="AMP-dependent synthetase/ligase" evidence="1">
    <location>
        <begin position="51"/>
        <end position="413"/>
    </location>
</feature>
<evidence type="ECO:0000313" key="4">
    <source>
        <dbReference type="Proteomes" id="UP001183410"/>
    </source>
</evidence>
<gene>
    <name evidence="3" type="ORF">RM844_19805</name>
</gene>
<evidence type="ECO:0000259" key="1">
    <source>
        <dbReference type="Pfam" id="PF00501"/>
    </source>
</evidence>
<organism evidence="3 4">
    <name type="scientific">Streptomyces chisholmiae</name>
    <dbReference type="NCBI Taxonomy" id="3075540"/>
    <lineage>
        <taxon>Bacteria</taxon>
        <taxon>Bacillati</taxon>
        <taxon>Actinomycetota</taxon>
        <taxon>Actinomycetes</taxon>
        <taxon>Kitasatosporales</taxon>
        <taxon>Streptomycetaceae</taxon>
        <taxon>Streptomyces</taxon>
    </lineage>
</organism>
<dbReference type="PANTHER" id="PTHR43767">
    <property type="entry name" value="LONG-CHAIN-FATTY-ACID--COA LIGASE"/>
    <property type="match status" value="1"/>
</dbReference>
<name>A0ABU2JUA3_9ACTN</name>
<dbReference type="PANTHER" id="PTHR43767:SF1">
    <property type="entry name" value="NONRIBOSOMAL PEPTIDE SYNTHASE PES1 (EUROFUNG)-RELATED"/>
    <property type="match status" value="1"/>
</dbReference>
<dbReference type="Gene3D" id="3.30.300.30">
    <property type="match status" value="1"/>
</dbReference>
<reference evidence="4" key="1">
    <citation type="submission" date="2023-07" db="EMBL/GenBank/DDBJ databases">
        <title>30 novel species of actinomycetes from the DSMZ collection.</title>
        <authorList>
            <person name="Nouioui I."/>
        </authorList>
    </citation>
    <scope>NUCLEOTIDE SEQUENCE [LARGE SCALE GENOMIC DNA]</scope>
    <source>
        <strain evidence="4">DSM 44915</strain>
    </source>
</reference>
<dbReference type="Gene3D" id="2.30.38.10">
    <property type="entry name" value="Luciferase, Domain 3"/>
    <property type="match status" value="1"/>
</dbReference>
<comment type="caution">
    <text evidence="3">The sequence shown here is derived from an EMBL/GenBank/DDBJ whole genome shotgun (WGS) entry which is preliminary data.</text>
</comment>
<proteinExistence type="predicted"/>
<dbReference type="RefSeq" id="WP_311668620.1">
    <property type="nucleotide sequence ID" value="NZ_JAVREO010000011.1"/>
</dbReference>
<evidence type="ECO:0000313" key="3">
    <source>
        <dbReference type="EMBL" id="MDT0268535.1"/>
    </source>
</evidence>
<sequence length="540" mass="56491">MSPNHPPAPPVDVSAPADLPFPQPPANAIELAAHYRAAGHWRGEPLGRLLREAAVAHPDRVALVDGERRWSYARLDGRVDRMAAGLAALGVTAGDRVVVQLPNVAAFFEVLFALFRLGALPVLAQPEHRDTEVRFLCAGTEARVLVVPDLLAGYDHRALASRLRPELPSLRAVLVAGEPGPHTALETVPRDPVRAAPEPDPAGPALLRLAGPTGGLPQLVAPGHDALGYTLRAAARVAGVTEDTVQLCALPLARTLALGAPGALGTLAAGGRVVLSPSPAPDVAFPLIAAERVTHTALVPPLALGWIDAAAHSAHDLSSLTLLQVGGAPLDERAARRVRPALGCALQQVFCTAEGLVTATRLDDPVSTVVGTCGRPLSPADELRVVDETGTEVPPGTPGRLLARGPGTVPGYWRAPEQDRFTFTEDGFHRTGELVRIAEGGELTMVGRTGRQINRGGQRVAAEEVENHLLAHPAVREARVFGLPDGRLGERVGAHLIARAGAEPPSARAVAAFLRERGLAGFKLPDLVEFVAALPRAAAG</sequence>
<dbReference type="InterPro" id="IPR045851">
    <property type="entry name" value="AMP-bd_C_sf"/>
</dbReference>
<dbReference type="EMBL" id="JAVREO010000011">
    <property type="protein sequence ID" value="MDT0268535.1"/>
    <property type="molecule type" value="Genomic_DNA"/>
</dbReference>
<dbReference type="SUPFAM" id="SSF56801">
    <property type="entry name" value="Acetyl-CoA synthetase-like"/>
    <property type="match status" value="1"/>
</dbReference>
<accession>A0ABU2JUA3</accession>
<protein>
    <submittedName>
        <fullName evidence="3">AMP-binding protein</fullName>
    </submittedName>
</protein>
<dbReference type="Gene3D" id="3.40.50.980">
    <property type="match status" value="2"/>
</dbReference>